<dbReference type="Proteomes" id="UP000297011">
    <property type="component" value="Segment"/>
</dbReference>
<name>A0A4D6DV34_9CAUD</name>
<protein>
    <submittedName>
        <fullName evidence="1">Uncharacterized protein</fullName>
    </submittedName>
</protein>
<accession>A0A4D6DV34</accession>
<evidence type="ECO:0000313" key="1">
    <source>
        <dbReference type="EMBL" id="QBZ70213.1"/>
    </source>
</evidence>
<sequence length="169" mass="19857">MYYRLINGGGVNLLYIEKYKIREVLNMETLEKFGYTWQGMKEVTKEEAERNVKNGVDTFLLYPDNTESLVVSLDELETEGVRFGVEKPVQLLFKVSNSYHNTEEVYYGENVEEIEKKLHDSLEITAENLTGQEIEEDWENYYKTYEEAWEATYNGILSQLKSECTIEKM</sequence>
<reference evidence="1 2" key="1">
    <citation type="submission" date="2019-03" db="EMBL/GenBank/DDBJ databases">
        <title>Bacteriophages that Target Cytolytic Enterococcus faecalis Reduce Features of Ethanol-induced Liver Disease.</title>
        <authorList>
            <person name="Fouts D.E."/>
            <person name="Duan Y."/>
            <person name="White R.C."/>
            <person name="Nguyen K."/>
            <person name="Singh I."/>
            <person name="Schnabl B."/>
        </authorList>
    </citation>
    <scope>NUCLEOTIDE SEQUENCE [LARGE SCALE GENOMIC DNA]</scope>
</reference>
<organism evidence="1 2">
    <name type="scientific">Enterococcus phage vB_EfaM_Ef2.3</name>
    <dbReference type="NCBI Taxonomy" id="2546634"/>
    <lineage>
        <taxon>Viruses</taxon>
        <taxon>Duplodnaviria</taxon>
        <taxon>Heunggongvirae</taxon>
        <taxon>Uroviricota</taxon>
        <taxon>Caudoviricetes</taxon>
        <taxon>Herelleviridae</taxon>
        <taxon>Brockvirinae</taxon>
        <taxon>Kochikohdavirus</taxon>
        <taxon>Kochikohdavirus Ef23</taxon>
    </lineage>
</organism>
<dbReference type="EMBL" id="MK721192">
    <property type="protein sequence ID" value="QBZ70213.1"/>
    <property type="molecule type" value="Genomic_DNA"/>
</dbReference>
<evidence type="ECO:0000313" key="2">
    <source>
        <dbReference type="Proteomes" id="UP000297011"/>
    </source>
</evidence>
<keyword evidence="2" id="KW-1185">Reference proteome</keyword>
<proteinExistence type="predicted"/>